<organism evidence="1 2">
    <name type="scientific">Sporomusa ovata</name>
    <dbReference type="NCBI Taxonomy" id="2378"/>
    <lineage>
        <taxon>Bacteria</taxon>
        <taxon>Bacillati</taxon>
        <taxon>Bacillota</taxon>
        <taxon>Negativicutes</taxon>
        <taxon>Selenomonadales</taxon>
        <taxon>Sporomusaceae</taxon>
        <taxon>Sporomusa</taxon>
    </lineage>
</organism>
<name>A0A0U1KWY5_9FIRM</name>
<accession>A0A0U1KWY5</accession>
<protein>
    <submittedName>
        <fullName evidence="1">Uncharacterized protein</fullName>
    </submittedName>
</protein>
<reference evidence="2" key="1">
    <citation type="submission" date="2015-03" db="EMBL/GenBank/DDBJ databases">
        <authorList>
            <person name="Nijsse Bart"/>
        </authorList>
    </citation>
    <scope>NUCLEOTIDE SEQUENCE [LARGE SCALE GENOMIC DNA]</scope>
</reference>
<proteinExistence type="predicted"/>
<keyword evidence="2" id="KW-1185">Reference proteome</keyword>
<evidence type="ECO:0000313" key="2">
    <source>
        <dbReference type="Proteomes" id="UP000049855"/>
    </source>
</evidence>
<dbReference type="EMBL" id="CTRP01000006">
    <property type="protein sequence ID" value="CQR71942.1"/>
    <property type="molecule type" value="Genomic_DNA"/>
</dbReference>
<sequence>MQKAVVSRKKAILVKNSAILQKCCQKKYAILKMFIAF</sequence>
<evidence type="ECO:0000313" key="1">
    <source>
        <dbReference type="EMBL" id="CQR71942.1"/>
    </source>
</evidence>
<dbReference type="AlphaFoldDB" id="A0A0U1KWY5"/>
<gene>
    <name evidence="1" type="ORF">SpAn4DRAFT_5004</name>
</gene>
<dbReference type="Proteomes" id="UP000049855">
    <property type="component" value="Unassembled WGS sequence"/>
</dbReference>